<evidence type="ECO:0000256" key="2">
    <source>
        <dbReference type="SAM" id="SignalP"/>
    </source>
</evidence>
<keyword evidence="2" id="KW-0732">Signal</keyword>
<proteinExistence type="predicted"/>
<protein>
    <submittedName>
        <fullName evidence="3">Uncharacterized protein</fullName>
    </submittedName>
</protein>
<organism evidence="3 4">
    <name type="scientific">Rhodoplanes tepidamans</name>
    <name type="common">Rhodoplanes cryptolactis</name>
    <dbReference type="NCBI Taxonomy" id="200616"/>
    <lineage>
        <taxon>Bacteria</taxon>
        <taxon>Pseudomonadati</taxon>
        <taxon>Pseudomonadota</taxon>
        <taxon>Alphaproteobacteria</taxon>
        <taxon>Hyphomicrobiales</taxon>
        <taxon>Nitrobacteraceae</taxon>
        <taxon>Rhodoplanes</taxon>
    </lineage>
</organism>
<feature type="transmembrane region" description="Helical" evidence="1">
    <location>
        <begin position="724"/>
        <end position="743"/>
    </location>
</feature>
<dbReference type="RefSeq" id="WP_272776420.1">
    <property type="nucleotide sequence ID" value="NZ_JAQQLI010000008.1"/>
</dbReference>
<dbReference type="Proteomes" id="UP001165652">
    <property type="component" value="Unassembled WGS sequence"/>
</dbReference>
<keyword evidence="1" id="KW-0472">Membrane</keyword>
<keyword evidence="1" id="KW-1133">Transmembrane helix</keyword>
<evidence type="ECO:0000256" key="1">
    <source>
        <dbReference type="SAM" id="Phobius"/>
    </source>
</evidence>
<feature type="transmembrane region" description="Helical" evidence="1">
    <location>
        <begin position="618"/>
        <end position="643"/>
    </location>
</feature>
<reference evidence="3" key="2">
    <citation type="submission" date="2023-02" db="EMBL/GenBank/DDBJ databases">
        <authorList>
            <person name="Rayyan A."/>
            <person name="Meyer T."/>
            <person name="Kyndt J.A."/>
        </authorList>
    </citation>
    <scope>NUCLEOTIDE SEQUENCE</scope>
    <source>
        <strain evidence="3">DSM 9987</strain>
    </source>
</reference>
<comment type="caution">
    <text evidence="3">The sequence shown here is derived from an EMBL/GenBank/DDBJ whole genome shotgun (WGS) entry which is preliminary data.</text>
</comment>
<evidence type="ECO:0000313" key="4">
    <source>
        <dbReference type="Proteomes" id="UP001165652"/>
    </source>
</evidence>
<feature type="transmembrane region" description="Helical" evidence="1">
    <location>
        <begin position="584"/>
        <end position="606"/>
    </location>
</feature>
<feature type="signal peptide" evidence="2">
    <location>
        <begin position="1"/>
        <end position="27"/>
    </location>
</feature>
<feature type="chain" id="PRO_5047452108" evidence="2">
    <location>
        <begin position="28"/>
        <end position="748"/>
    </location>
</feature>
<evidence type="ECO:0000313" key="3">
    <source>
        <dbReference type="EMBL" id="MDC7785582.1"/>
    </source>
</evidence>
<keyword evidence="1" id="KW-0812">Transmembrane</keyword>
<gene>
    <name evidence="3" type="ORF">PQJ73_07795</name>
</gene>
<sequence>MARRVAVGLAGMIVAAAALLPAGQGRAQHGAPAEGVKPDLKAIADCLAAGREIVMTPQPDCVDRQAGDETAEKAGMPLGERDWVRACSNGGDPRRLPRDTVKRLAREADIAPSGIRIVGALFCDGIDLAGVDLPYSLVLDRSVVMGVVDARNLRLKGDFSIEYAVLFGTLRLNRARIEGSVYLGAGFIRRLRAYDTHVTGSWQQKTAIVFLDAHLVRLAVSGDVDLTRSAFSRLWIQSSRIGGTLRLDETEARCAYHVNASTIGYLTANQAGFGKVVTIGAGPDATRYPWWRHAVEGRPATYTQTLFRSAAIAAVAEAERRRIVRPELPAEENALLRGCREEAETLPDGSTRPVGIEGVAGSRYLEFYVFDTTVQAALCLTAFNWGSPRDGEAPDPHHPVTILALNGSKVDGNLILDLWDDESTLQTVRPGHPAFARVAAQHKFEAVGLSAAAAIYDFGDQHRPYITFLDGLRFGRVHKATPACGTDYGTKLASQVELPSVGDVLRWLDKNQAPSSQPFLTFVEAFEKAGADADELRIQRRTVDLCDRVVRWVPWAARLCPGAHGEAAAAAPPAANGAPVQASFGAAVSAVGDLIGTAFSVMLWALADHGLRPGKVVWWLAGVMLLFWLLFRLGLGIVCFAPAEGRPGARLWPVGPLFLFDRLIPLYKICDEHYAIARYYRAAAPDADAGPDPPDGDAREATLRGRRILVRPVDQATAERADRLLVALRIVGVVLTIFLLAALNSLTR</sequence>
<keyword evidence="4" id="KW-1185">Reference proteome</keyword>
<accession>A0ABT5J7E9</accession>
<name>A0ABT5J7E9_RHOTP</name>
<reference evidence="3" key="1">
    <citation type="journal article" date="2023" name="Microbiol Resour">
        <title>Genome Sequences of Rhodoplanes serenus and Two Thermotolerant Strains, Rhodoplanes tepidamans and 'Rhodoplanes cryptolactis,' Further Refine the Genus.</title>
        <authorList>
            <person name="Rayyan A.A."/>
            <person name="Kyndt J.A."/>
        </authorList>
    </citation>
    <scope>NUCLEOTIDE SEQUENCE</scope>
    <source>
        <strain evidence="3">DSM 9987</strain>
    </source>
</reference>
<dbReference type="EMBL" id="JAQQLI010000008">
    <property type="protein sequence ID" value="MDC7785582.1"/>
    <property type="molecule type" value="Genomic_DNA"/>
</dbReference>